<evidence type="ECO:0000313" key="1">
    <source>
        <dbReference type="EMBL" id="KPA85861.1"/>
    </source>
</evidence>
<accession>A0A0N0VHP3</accession>
<organism evidence="1 2">
    <name type="scientific">Leptomonas pyrrhocoris</name>
    <name type="common">Firebug parasite</name>
    <dbReference type="NCBI Taxonomy" id="157538"/>
    <lineage>
        <taxon>Eukaryota</taxon>
        <taxon>Discoba</taxon>
        <taxon>Euglenozoa</taxon>
        <taxon>Kinetoplastea</taxon>
        <taxon>Metakinetoplastina</taxon>
        <taxon>Trypanosomatida</taxon>
        <taxon>Trypanosomatidae</taxon>
        <taxon>Leishmaniinae</taxon>
        <taxon>Leptomonas</taxon>
    </lineage>
</organism>
<proteinExistence type="predicted"/>
<comment type="caution">
    <text evidence="1">The sequence shown here is derived from an EMBL/GenBank/DDBJ whole genome shotgun (WGS) entry which is preliminary data.</text>
</comment>
<reference evidence="1 2" key="1">
    <citation type="submission" date="2015-07" db="EMBL/GenBank/DDBJ databases">
        <title>High-quality genome of monoxenous trypanosomatid Leptomonas pyrrhocoris.</title>
        <authorList>
            <person name="Flegontov P."/>
            <person name="Butenko A."/>
            <person name="Firsov S."/>
            <person name="Vlcek C."/>
            <person name="Logacheva M.D."/>
            <person name="Field M."/>
            <person name="Filatov D."/>
            <person name="Flegontova O."/>
            <person name="Gerasimov E."/>
            <person name="Jackson A.P."/>
            <person name="Kelly S."/>
            <person name="Opperdoes F."/>
            <person name="O'Reilly A."/>
            <person name="Votypka J."/>
            <person name="Yurchenko V."/>
            <person name="Lukes J."/>
        </authorList>
    </citation>
    <scope>NUCLEOTIDE SEQUENCE [LARGE SCALE GENOMIC DNA]</scope>
    <source>
        <strain evidence="1">H10</strain>
    </source>
</reference>
<sequence length="167" mass="19357">MSSVDFVTKYVELDSLFKKYREKKRNESMSLHKQLEKEIVTNIELRKSTVLLESKLQHQKENVAQLERLYRETVSHISEASKKRESELREVASDITARLFGVEQRERECAERAAALELREEELWVSCKGFEKRKAEFEAGLTACKKTMGVELQQGREAVDVAIDCLC</sequence>
<dbReference type="RefSeq" id="XP_015664300.1">
    <property type="nucleotide sequence ID" value="XM_015796292.1"/>
</dbReference>
<dbReference type="OrthoDB" id="262497at2759"/>
<gene>
    <name evidence="1" type="ORF">ABB37_00187</name>
</gene>
<dbReference type="EMBL" id="LGTL01000001">
    <property type="protein sequence ID" value="KPA85861.1"/>
    <property type="molecule type" value="Genomic_DNA"/>
</dbReference>
<name>A0A0N0VHP3_LEPPY</name>
<protein>
    <submittedName>
        <fullName evidence="1">Uncharacterized protein</fullName>
    </submittedName>
</protein>
<keyword evidence="2" id="KW-1185">Reference proteome</keyword>
<dbReference type="GeneID" id="26900485"/>
<dbReference type="VEuPathDB" id="TriTrypDB:LpyrH10_01_1870"/>
<dbReference type="AlphaFoldDB" id="A0A0N0VHP3"/>
<dbReference type="Proteomes" id="UP000037923">
    <property type="component" value="Unassembled WGS sequence"/>
</dbReference>
<evidence type="ECO:0000313" key="2">
    <source>
        <dbReference type="Proteomes" id="UP000037923"/>
    </source>
</evidence>